<feature type="transmembrane region" description="Helical" evidence="1">
    <location>
        <begin position="855"/>
        <end position="873"/>
    </location>
</feature>
<accession>A0A2M7TII0</accession>
<keyword evidence="1" id="KW-0472">Membrane</keyword>
<feature type="transmembrane region" description="Helical" evidence="1">
    <location>
        <begin position="1077"/>
        <end position="1095"/>
    </location>
</feature>
<feature type="transmembrane region" description="Helical" evidence="1">
    <location>
        <begin position="912"/>
        <end position="929"/>
    </location>
</feature>
<feature type="transmembrane region" description="Helical" evidence="1">
    <location>
        <begin position="1048"/>
        <end position="1070"/>
    </location>
</feature>
<sequence length="1334" mass="145819">MRVFRILATIVVVLIFSISLIVSPDKAYAIVRSSNTSIFTGRFIPAFLGGAYDPTPAFSELAGLPVYVFAYDFWNGANQAGENSWIISDIAVRSQIRADGSFQVQGLPTASHYGVYFPFELAPNGSVNRTDCTGTGNETDPCFGDTNAYKYDFRMPISEDKIIDVFSYAPQYLSVPVTVQSQVNSPDGYENVVVKHAFVTNRTDVDIANNINTFPLVPNHTLHFVVTETGSTITGASEYEVVAIRIAAENMDPLSPSQNLSPRIDFPIIRGRAQKSDHSAQAVRYVFQAYAPQGLYVITTWRKETDSPTYADWDTVSSLKSRNSAIAQLWIKDKGFDWRDALSQSNQSVVILSNRIYVWGVVTDQQGNLMTSLNKTWNFENEAVPLDNIQVGIASDKVKSYYSYDPLNLQPNAQETIFLTPALSESRGVDIPETIWGVYMFGLNWDFLFSNGLTPQQDTFQIYLANGGDEYQPLMFRSPGYPNNVISSYDGPIQVSFTVPPKCTDINNCVSGYTDGVFIEASLDAAGTKPAIGAQAIVQMQNPKIGRAIATGKEYYLDRAGELHIPASDLIAGTEYKITLYDHLNQLDIPNIVYTGEGVVSIKNNVLVRLEPKFIPKYNLDLANWIDETFSPTQAYASDYVSAVVSVILPRGSSVSSLTVDIQDDANNYSCFLRGDTPCKLLDMAGTDLTATRIVPITVPVDGVTPQKFMVNLPVPQLVDINGLSVQAAKITYQVVVSAEIDGTPKNAVSRVSVRNDETIEPIGGNVTVNLAQSQCEILGDSVADTSRAETNGWIAKHFMAGLNGWVAKISCNVTNTMFDALPSVFSGIYRYGLQTRALQQESAILRFTDVVRNFANIMFIFMFIVISIMTILRYQPEKWHVRVLLPKVLIALVLSNFSIPIVQAFLDLNNFLSFTLFSFTVSIIDTLRTSSLTQLSDLSANVGAVGAVGGVAAIGFMASAISNIVMGFMSVVGFTGGLGGGAILLGVVGFVVGLILSLFMMILQLLLVFISRYAVIWLITIVGPLVFLIDVLPWFGGMQDKWFKTLVSFSFMQTTVAALMCVGVLLLTVASGDDSFLSGWGVILVSLVIFATAVKIPKAAINSALSQLGGGSIDIGAIGKPKSISEISDSVVEKREAAYSRDAEYNKGQKLRGKKPTAFGRFANKLDSGINATKYAGQEKQRAATIASNASATKGYLRELRSDFTTDPKNYKNLNATNMSRLNSVYEDMPKNYGLSQTNGSAFTYAELENALVAAEGRGVDWSHPDNLVNGTNVRDMLDTAHKPTNQRVVWKDIEDAVGKDKNVFWELMEKGPDELRNSLAREARNLAPLPGA</sequence>
<keyword evidence="1" id="KW-0812">Transmembrane</keyword>
<dbReference type="EMBL" id="PFNL01000110">
    <property type="protein sequence ID" value="PIZ46180.1"/>
    <property type="molecule type" value="Genomic_DNA"/>
</dbReference>
<evidence type="ECO:0000256" key="1">
    <source>
        <dbReference type="SAM" id="Phobius"/>
    </source>
</evidence>
<proteinExistence type="predicted"/>
<feature type="transmembrane region" description="Helical" evidence="1">
    <location>
        <begin position="982"/>
        <end position="1008"/>
    </location>
</feature>
<comment type="caution">
    <text evidence="2">The sequence shown here is derived from an EMBL/GenBank/DDBJ whole genome shotgun (WGS) entry which is preliminary data.</text>
</comment>
<feature type="transmembrane region" description="Helical" evidence="1">
    <location>
        <begin position="885"/>
        <end position="906"/>
    </location>
</feature>
<reference evidence="3" key="1">
    <citation type="submission" date="2017-09" db="EMBL/GenBank/DDBJ databases">
        <title>Depth-based differentiation of microbial function through sediment-hosted aquifers and enrichment of novel symbionts in the deep terrestrial subsurface.</title>
        <authorList>
            <person name="Probst A.J."/>
            <person name="Ladd B."/>
            <person name="Jarett J.K."/>
            <person name="Geller-Mcgrath D.E."/>
            <person name="Sieber C.M.K."/>
            <person name="Emerson J.B."/>
            <person name="Anantharaman K."/>
            <person name="Thomas B.C."/>
            <person name="Malmstrom R."/>
            <person name="Stieglmeier M."/>
            <person name="Klingl A."/>
            <person name="Woyke T."/>
            <person name="Ryan C.M."/>
            <person name="Banfield J.F."/>
        </authorList>
    </citation>
    <scope>NUCLEOTIDE SEQUENCE [LARGE SCALE GENOMIC DNA]</scope>
</reference>
<protein>
    <submittedName>
        <fullName evidence="2">Uncharacterized protein</fullName>
    </submittedName>
</protein>
<feature type="transmembrane region" description="Helical" evidence="1">
    <location>
        <begin position="941"/>
        <end position="962"/>
    </location>
</feature>
<evidence type="ECO:0000313" key="3">
    <source>
        <dbReference type="Proteomes" id="UP000228920"/>
    </source>
</evidence>
<name>A0A2M7TII0_UNCKA</name>
<evidence type="ECO:0000313" key="2">
    <source>
        <dbReference type="EMBL" id="PIZ46180.1"/>
    </source>
</evidence>
<keyword evidence="1" id="KW-1133">Transmembrane helix</keyword>
<organism evidence="2 3">
    <name type="scientific">candidate division WWE3 bacterium CG_4_10_14_0_2_um_filter_41_14</name>
    <dbReference type="NCBI Taxonomy" id="1975072"/>
    <lineage>
        <taxon>Bacteria</taxon>
        <taxon>Katanobacteria</taxon>
    </lineage>
</organism>
<feature type="transmembrane region" description="Helical" evidence="1">
    <location>
        <begin position="1015"/>
        <end position="1036"/>
    </location>
</feature>
<gene>
    <name evidence="2" type="ORF">COY32_03820</name>
</gene>
<dbReference type="Proteomes" id="UP000228920">
    <property type="component" value="Unassembled WGS sequence"/>
</dbReference>